<feature type="region of interest" description="Disordered" evidence="1">
    <location>
        <begin position="849"/>
        <end position="895"/>
    </location>
</feature>
<evidence type="ECO:0000313" key="3">
    <source>
        <dbReference type="EMBL" id="KAK3288459.1"/>
    </source>
</evidence>
<dbReference type="CDD" id="cd09487">
    <property type="entry name" value="SAM_superfamily"/>
    <property type="match status" value="1"/>
</dbReference>
<proteinExistence type="predicted"/>
<protein>
    <recommendedName>
        <fullName evidence="2">SAM domain-containing protein</fullName>
    </recommendedName>
</protein>
<dbReference type="PANTHER" id="PTHR23330:SF9">
    <property type="entry name" value="PROLINE-RICH PROTEIN 11"/>
    <property type="match status" value="1"/>
</dbReference>
<keyword evidence="4" id="KW-1185">Reference proteome</keyword>
<name>A0AAE0H1V3_9CHLO</name>
<dbReference type="PROSITE" id="PS50105">
    <property type="entry name" value="SAM_DOMAIN"/>
    <property type="match status" value="1"/>
</dbReference>
<dbReference type="SUPFAM" id="SSF47769">
    <property type="entry name" value="SAM/Pointed domain"/>
    <property type="match status" value="1"/>
</dbReference>
<sequence length="1179" mass="128050">MVLASEDDGTGPADDDDFLYQYIRTTAAAAGVDEAAVSIVACVVCCGHGPPRPPAPFPTPSASWTSAQPLPSHPSPVPLHPSPAPLPPHPSPPPSPPYPVDNDVERRRRRRRLLSLMDQGCTLQPPLADEAAVSPSEASNEPPERRRRRLSGYAGGQWAGIELETVVETSSMEQSEELVEMLRSPHVIYGNNDTLLPSPPSLPPPPCAPPPSPPPWWYECGNGADYCERRRMRRLLGSRYNAQWVYGVPNVTDISTSSEVLLFAVTSASSCAESLAYGPSSVTEASSAYLSTEHRDMLHTRWWQVLKPDGISARATIDWVFYDEKTLQERFEAAAASGERVRWSITDEADGTRWSKSGTWWYSDGLWDVASKFAGSGGSFSGDDGAWGAASGTVNGNSNVPSDFWGHGNFNSGDSECANVYLGSSSGATWQSSLKNLMYLHVGAMTWPPLPTISATTTHPTSTHPPPSPPPSPSPPPPTASTQPTSFPTSFSITASFSTFFFATSTPPPTYNVSYTARWGNVSGTHSPGTGPADDDDFLYQYIRTTAAAAGVDEAAWAGIELETVVETSSMEQSEELVEMLRSPHVIYGNNDTLLPSPPSLPPPPCAPPPSPPPWWYECGNGADYCERRRMRRLLGSRYNAQWVYGVPNVTDISTSSTGELLLFAVTSASSCAESLAYGPGALTESSSSAYLSTEHRDVLHTRWRQVLKPDGISARATIDWVFYDEKTLQERFEAAAGSGERVRWSITDEADGTQRSLSGTWRYSDGLWDVASKFAGSGGSFSGDDGAWGAASGTVNGNSNVPSDFWGHGNFNSGDSECANCSELTNVYGCNCTLCNCALDGLLSPPLPPPYPPTHQLHPNLGSDSDSDSESDSDSDNDRADYDTDDFATLPGDTNTSWEEVTVAYSASWISTETPSITDDSLFLSEYLQVTADAANVDISAYQQKFLEEQIDGELLLALEKEDLLELGVATSLQRKKLLVWIRKIERLQEDSKSPAPSIAPSIGKEEHASAATLHSRDFATTSNHQRRLLAPEQSKIWESIWVNTSVAFGSSTTSAAEFSNDLQTPSIIYNEQVWAYDAPNITNIENVSIITGDEIWPATIEVCGTIQSNTVWYRNTTYYLTCQVLVNHTADLLIEPETVIYSFKEHHNGVLILVTEKVVLQKCSILTEAGRRCLHAV</sequence>
<dbReference type="PANTHER" id="PTHR23330">
    <property type="entry name" value="P300 TRANSCRIPTIONAL COFACTOR JMY-RELATED"/>
    <property type="match status" value="1"/>
</dbReference>
<feature type="region of interest" description="Disordered" evidence="1">
    <location>
        <begin position="57"/>
        <end position="103"/>
    </location>
</feature>
<feature type="domain" description="SAM" evidence="2">
    <location>
        <begin position="925"/>
        <end position="989"/>
    </location>
</feature>
<dbReference type="AlphaFoldDB" id="A0AAE0H1V3"/>
<accession>A0AAE0H1V3</accession>
<evidence type="ECO:0000256" key="1">
    <source>
        <dbReference type="SAM" id="MobiDB-lite"/>
    </source>
</evidence>
<gene>
    <name evidence="3" type="ORF">CYMTET_4059</name>
</gene>
<feature type="compositionally biased region" description="Acidic residues" evidence="1">
    <location>
        <begin position="866"/>
        <end position="876"/>
    </location>
</feature>
<comment type="caution">
    <text evidence="3">The sequence shown here is derived from an EMBL/GenBank/DDBJ whole genome shotgun (WGS) entry which is preliminary data.</text>
</comment>
<dbReference type="InterPro" id="IPR001660">
    <property type="entry name" value="SAM"/>
</dbReference>
<evidence type="ECO:0000313" key="4">
    <source>
        <dbReference type="Proteomes" id="UP001190700"/>
    </source>
</evidence>
<reference evidence="3 4" key="1">
    <citation type="journal article" date="2015" name="Genome Biol. Evol.">
        <title>Comparative Genomics of a Bacterivorous Green Alga Reveals Evolutionary Causalities and Consequences of Phago-Mixotrophic Mode of Nutrition.</title>
        <authorList>
            <person name="Burns J.A."/>
            <person name="Paasch A."/>
            <person name="Narechania A."/>
            <person name="Kim E."/>
        </authorList>
    </citation>
    <scope>NUCLEOTIDE SEQUENCE [LARGE SCALE GENOMIC DNA]</scope>
    <source>
        <strain evidence="3 4">PLY_AMNH</strain>
    </source>
</reference>
<feature type="region of interest" description="Disordered" evidence="1">
    <location>
        <begin position="451"/>
        <end position="487"/>
    </location>
</feature>
<dbReference type="InterPro" id="IPR013761">
    <property type="entry name" value="SAM/pointed_sf"/>
</dbReference>
<dbReference type="EMBL" id="LGRX02000468">
    <property type="protein sequence ID" value="KAK3288459.1"/>
    <property type="molecule type" value="Genomic_DNA"/>
</dbReference>
<feature type="region of interest" description="Disordered" evidence="1">
    <location>
        <begin position="117"/>
        <end position="148"/>
    </location>
</feature>
<feature type="compositionally biased region" description="Pro residues" evidence="1">
    <location>
        <begin position="463"/>
        <end position="479"/>
    </location>
</feature>
<feature type="compositionally biased region" description="Low complexity" evidence="1">
    <location>
        <begin position="60"/>
        <end position="70"/>
    </location>
</feature>
<dbReference type="Proteomes" id="UP001190700">
    <property type="component" value="Unassembled WGS sequence"/>
</dbReference>
<feature type="compositionally biased region" description="Pro residues" evidence="1">
    <location>
        <begin position="71"/>
        <end position="99"/>
    </location>
</feature>
<organism evidence="3 4">
    <name type="scientific">Cymbomonas tetramitiformis</name>
    <dbReference type="NCBI Taxonomy" id="36881"/>
    <lineage>
        <taxon>Eukaryota</taxon>
        <taxon>Viridiplantae</taxon>
        <taxon>Chlorophyta</taxon>
        <taxon>Pyramimonadophyceae</taxon>
        <taxon>Pyramimonadales</taxon>
        <taxon>Pyramimonadaceae</taxon>
        <taxon>Cymbomonas</taxon>
    </lineage>
</organism>
<dbReference type="Pfam" id="PF00536">
    <property type="entry name" value="SAM_1"/>
    <property type="match status" value="1"/>
</dbReference>
<evidence type="ECO:0000259" key="2">
    <source>
        <dbReference type="PROSITE" id="PS50105"/>
    </source>
</evidence>
<dbReference type="Gene3D" id="1.10.150.50">
    <property type="entry name" value="Transcription Factor, Ets-1"/>
    <property type="match status" value="1"/>
</dbReference>
<feature type="compositionally biased region" description="Low complexity" evidence="1">
    <location>
        <begin position="452"/>
        <end position="462"/>
    </location>
</feature>